<organism evidence="2 3">
    <name type="scientific">Cercopithifilaria johnstoni</name>
    <dbReference type="NCBI Taxonomy" id="2874296"/>
    <lineage>
        <taxon>Eukaryota</taxon>
        <taxon>Metazoa</taxon>
        <taxon>Ecdysozoa</taxon>
        <taxon>Nematoda</taxon>
        <taxon>Chromadorea</taxon>
        <taxon>Rhabditida</taxon>
        <taxon>Spirurina</taxon>
        <taxon>Spiruromorpha</taxon>
        <taxon>Filarioidea</taxon>
        <taxon>Onchocercidae</taxon>
        <taxon>Cercopithifilaria</taxon>
    </lineage>
</organism>
<dbReference type="Proteomes" id="UP000746747">
    <property type="component" value="Unassembled WGS sequence"/>
</dbReference>
<dbReference type="AlphaFoldDB" id="A0A8J2Q5F4"/>
<feature type="domain" description="Protein kinase" evidence="1">
    <location>
        <begin position="25"/>
        <end position="301"/>
    </location>
</feature>
<dbReference type="GO" id="GO:0004672">
    <property type="term" value="F:protein kinase activity"/>
    <property type="evidence" value="ECO:0007669"/>
    <property type="project" value="InterPro"/>
</dbReference>
<dbReference type="SUPFAM" id="SSF56112">
    <property type="entry name" value="Protein kinase-like (PK-like)"/>
    <property type="match status" value="1"/>
</dbReference>
<proteinExistence type="predicted"/>
<dbReference type="InterPro" id="IPR011009">
    <property type="entry name" value="Kinase-like_dom_sf"/>
</dbReference>
<dbReference type="PROSITE" id="PS50011">
    <property type="entry name" value="PROTEIN_KINASE_DOM"/>
    <property type="match status" value="1"/>
</dbReference>
<dbReference type="InterPro" id="IPR000719">
    <property type="entry name" value="Prot_kinase_dom"/>
</dbReference>
<dbReference type="GO" id="GO:0005524">
    <property type="term" value="F:ATP binding"/>
    <property type="evidence" value="ECO:0007669"/>
    <property type="project" value="InterPro"/>
</dbReference>
<gene>
    <name evidence="2" type="ORF">CJOHNSTONI_LOCUS3270</name>
</gene>
<keyword evidence="3" id="KW-1185">Reference proteome</keyword>
<dbReference type="EMBL" id="CAKAEH010001149">
    <property type="protein sequence ID" value="CAG9533005.1"/>
    <property type="molecule type" value="Genomic_DNA"/>
</dbReference>
<evidence type="ECO:0000259" key="1">
    <source>
        <dbReference type="PROSITE" id="PS50011"/>
    </source>
</evidence>
<reference evidence="2" key="1">
    <citation type="submission" date="2021-09" db="EMBL/GenBank/DDBJ databases">
        <authorList>
            <consortium name="Pathogen Informatics"/>
        </authorList>
    </citation>
    <scope>NUCLEOTIDE SEQUENCE</scope>
</reference>
<comment type="caution">
    <text evidence="2">The sequence shown here is derived from an EMBL/GenBank/DDBJ whole genome shotgun (WGS) entry which is preliminary data.</text>
</comment>
<dbReference type="OrthoDB" id="5979581at2759"/>
<accession>A0A8J2Q5F4</accession>
<dbReference type="InterPro" id="IPR050235">
    <property type="entry name" value="CK1_Ser-Thr_kinase"/>
</dbReference>
<sequence length="353" mass="41255">MREESDNSPSILRPGQTFAHRGRKYKILKQIWLGPFSEVMVVEKVDSNGNGNGQFAMKIEKTKDPQRSVLKLDVFVLREFQKTKTIGIPQLITQGCTNEIKYVIMQLLGPDLDKLRRCLPGKKFTLTTALHLGIQTLDRIETLHDTGWLSRDIKANNFAIGLKDDSKTVYILDFGFARRFRDKDGKFYQPRSSAALIGSIYYSSLATHAFKDQCRRDDIESWFYMVCEFIKGPLPWANADVREDYLLIGEWKRYARFSGRYELLKGVPEEFDKILEMIDNIKYFERPDYRTFRKLINNIFIRLKLNQNIPFEWQTNPSLIQKASLIGDQGHSCFISYRLRELTKQPDSMFFRP</sequence>
<dbReference type="Gene3D" id="1.10.510.10">
    <property type="entry name" value="Transferase(Phosphotransferase) domain 1"/>
    <property type="match status" value="1"/>
</dbReference>
<dbReference type="Pfam" id="PF00069">
    <property type="entry name" value="Pkinase"/>
    <property type="match status" value="1"/>
</dbReference>
<evidence type="ECO:0000313" key="2">
    <source>
        <dbReference type="EMBL" id="CAG9533005.1"/>
    </source>
</evidence>
<dbReference type="SMART" id="SM00220">
    <property type="entry name" value="S_TKc"/>
    <property type="match status" value="1"/>
</dbReference>
<evidence type="ECO:0000313" key="3">
    <source>
        <dbReference type="Proteomes" id="UP000746747"/>
    </source>
</evidence>
<dbReference type="PANTHER" id="PTHR11909">
    <property type="entry name" value="CASEIN KINASE-RELATED"/>
    <property type="match status" value="1"/>
</dbReference>
<name>A0A8J2Q5F4_9BILA</name>
<protein>
    <recommendedName>
        <fullName evidence="1">Protein kinase domain-containing protein</fullName>
    </recommendedName>
</protein>